<keyword evidence="2" id="KW-1185">Reference proteome</keyword>
<evidence type="ECO:0000313" key="2">
    <source>
        <dbReference type="Proteomes" id="UP000195442"/>
    </source>
</evidence>
<accession>A0A1R4GZU9</accession>
<evidence type="ECO:0008006" key="3">
    <source>
        <dbReference type="Google" id="ProtNLM"/>
    </source>
</evidence>
<dbReference type="OrthoDB" id="291542at2"/>
<dbReference type="RefSeq" id="WP_087145650.1">
    <property type="nucleotide sequence ID" value="NZ_FUKJ01000022.1"/>
</dbReference>
<dbReference type="EMBL" id="FUKJ01000022">
    <property type="protein sequence ID" value="SJM89474.1"/>
    <property type="molecule type" value="Genomic_DNA"/>
</dbReference>
<gene>
    <name evidence="1" type="ORF">CRENPOLYSF2_1180004</name>
</gene>
<sequence>MSIIELHKLPAIEKLKIIEALWGDLVGDEDSLPRLSWHETELKETEEKFLAGSIEILDWQQAKKELRSQFE</sequence>
<dbReference type="Pfam" id="PF09720">
    <property type="entry name" value="Unstab_antitox"/>
    <property type="match status" value="1"/>
</dbReference>
<name>A0A1R4GZU9_9GAMM</name>
<protein>
    <recommendedName>
        <fullName evidence="3">Acyl-protein synthetase</fullName>
    </recommendedName>
</protein>
<organism evidence="1 2">
    <name type="scientific">Crenothrix polyspora</name>
    <dbReference type="NCBI Taxonomy" id="360316"/>
    <lineage>
        <taxon>Bacteria</taxon>
        <taxon>Pseudomonadati</taxon>
        <taxon>Pseudomonadota</taxon>
        <taxon>Gammaproteobacteria</taxon>
        <taxon>Methylococcales</taxon>
        <taxon>Crenotrichaceae</taxon>
        <taxon>Crenothrix</taxon>
    </lineage>
</organism>
<dbReference type="AlphaFoldDB" id="A0A1R4GZU9"/>
<proteinExistence type="predicted"/>
<dbReference type="Proteomes" id="UP000195442">
    <property type="component" value="Unassembled WGS sequence"/>
</dbReference>
<dbReference type="InterPro" id="IPR013406">
    <property type="entry name" value="CHP02574_addiction_mod"/>
</dbReference>
<evidence type="ECO:0000313" key="1">
    <source>
        <dbReference type="EMBL" id="SJM89474.1"/>
    </source>
</evidence>
<reference evidence="2" key="1">
    <citation type="submission" date="2017-02" db="EMBL/GenBank/DDBJ databases">
        <authorList>
            <person name="Daims H."/>
        </authorList>
    </citation>
    <scope>NUCLEOTIDE SEQUENCE [LARGE SCALE GENOMIC DNA]</scope>
</reference>